<evidence type="ECO:0000259" key="5">
    <source>
        <dbReference type="PROSITE" id="PS50931"/>
    </source>
</evidence>
<protein>
    <submittedName>
        <fullName evidence="6">LysR family transcriptional regulator</fullName>
    </submittedName>
</protein>
<proteinExistence type="inferred from homology"/>
<accession>A0AA37IHG3</accession>
<gene>
    <name evidence="6" type="ORF">CBA19CS42_32775</name>
</gene>
<keyword evidence="2" id="KW-0805">Transcription regulation</keyword>
<comment type="caution">
    <text evidence="6">The sequence shown here is derived from an EMBL/GenBank/DDBJ whole genome shotgun (WGS) entry which is preliminary data.</text>
</comment>
<dbReference type="PANTHER" id="PTHR30118:SF15">
    <property type="entry name" value="TRANSCRIPTIONAL REGULATORY PROTEIN"/>
    <property type="match status" value="1"/>
</dbReference>
<name>A0AA37IHG3_9BURK</name>
<keyword evidence="4" id="KW-0804">Transcription</keyword>
<evidence type="ECO:0000313" key="6">
    <source>
        <dbReference type="EMBL" id="GJH29393.1"/>
    </source>
</evidence>
<feature type="domain" description="HTH lysR-type" evidence="5">
    <location>
        <begin position="4"/>
        <end position="61"/>
    </location>
</feature>
<organism evidence="6 7">
    <name type="scientific">Caballeronia novacaledonica</name>
    <dbReference type="NCBI Taxonomy" id="1544861"/>
    <lineage>
        <taxon>Bacteria</taxon>
        <taxon>Pseudomonadati</taxon>
        <taxon>Pseudomonadota</taxon>
        <taxon>Betaproteobacteria</taxon>
        <taxon>Burkholderiales</taxon>
        <taxon>Burkholderiaceae</taxon>
        <taxon>Caballeronia</taxon>
    </lineage>
</organism>
<dbReference type="RefSeq" id="WP_238216687.1">
    <property type="nucleotide sequence ID" value="NZ_BPUS01000022.1"/>
</dbReference>
<evidence type="ECO:0000256" key="2">
    <source>
        <dbReference type="ARBA" id="ARBA00023015"/>
    </source>
</evidence>
<dbReference type="InterPro" id="IPR050389">
    <property type="entry name" value="LysR-type_TF"/>
</dbReference>
<dbReference type="PANTHER" id="PTHR30118">
    <property type="entry name" value="HTH-TYPE TRANSCRIPTIONAL REGULATOR LEUO-RELATED"/>
    <property type="match status" value="1"/>
</dbReference>
<dbReference type="InterPro" id="IPR036388">
    <property type="entry name" value="WH-like_DNA-bd_sf"/>
</dbReference>
<evidence type="ECO:0000256" key="4">
    <source>
        <dbReference type="ARBA" id="ARBA00023163"/>
    </source>
</evidence>
<dbReference type="Pfam" id="PF03466">
    <property type="entry name" value="LysR_substrate"/>
    <property type="match status" value="1"/>
</dbReference>
<keyword evidence="3" id="KW-0238">DNA-binding</keyword>
<dbReference type="InterPro" id="IPR036390">
    <property type="entry name" value="WH_DNA-bd_sf"/>
</dbReference>
<dbReference type="SUPFAM" id="SSF46785">
    <property type="entry name" value="Winged helix' DNA-binding domain"/>
    <property type="match status" value="1"/>
</dbReference>
<sequence>MDNFDLNLLRVLDAIQRHAHLGRAAEELGISQPSVSYALKQLREHLGDPLFVKVHHGMEPTPRTRELIPVVQSILGEVRERILTTPGFDAKTARRTFTLAMSDVGEMVFLPTVLNEIAKEAPHIDVRTVSSDPKDLMAALQRSEVDLAVGYFPDLQGGDIFQQRLFRHGFVCLVRSGHPVLKSGLTRKNFQSLPHAVVHAEGRSQEIVEQFLRAKGIERREMLRSPHFLSIPMVIATTDLVVTVPAAVAEVFAQFADIKAVEPPYPMPSFDLKQHWHRSQHHDPGNQWLRSLVLALFGDGENGHAERDATA</sequence>
<dbReference type="PROSITE" id="PS50931">
    <property type="entry name" value="HTH_LYSR"/>
    <property type="match status" value="1"/>
</dbReference>
<dbReference type="GO" id="GO:0003677">
    <property type="term" value="F:DNA binding"/>
    <property type="evidence" value="ECO:0007669"/>
    <property type="project" value="UniProtKB-KW"/>
</dbReference>
<evidence type="ECO:0000256" key="3">
    <source>
        <dbReference type="ARBA" id="ARBA00023125"/>
    </source>
</evidence>
<dbReference type="InterPro" id="IPR005119">
    <property type="entry name" value="LysR_subst-bd"/>
</dbReference>
<dbReference type="InterPro" id="IPR000847">
    <property type="entry name" value="LysR_HTH_N"/>
</dbReference>
<dbReference type="GO" id="GO:0003700">
    <property type="term" value="F:DNA-binding transcription factor activity"/>
    <property type="evidence" value="ECO:0007669"/>
    <property type="project" value="InterPro"/>
</dbReference>
<dbReference type="CDD" id="cd08459">
    <property type="entry name" value="PBP2_DntR_NahR_LinR_like"/>
    <property type="match status" value="1"/>
</dbReference>
<dbReference type="Gene3D" id="1.10.10.10">
    <property type="entry name" value="Winged helix-like DNA-binding domain superfamily/Winged helix DNA-binding domain"/>
    <property type="match status" value="1"/>
</dbReference>
<dbReference type="SUPFAM" id="SSF53850">
    <property type="entry name" value="Periplasmic binding protein-like II"/>
    <property type="match status" value="1"/>
</dbReference>
<dbReference type="Pfam" id="PF00126">
    <property type="entry name" value="HTH_1"/>
    <property type="match status" value="1"/>
</dbReference>
<dbReference type="AlphaFoldDB" id="A0AA37IHG3"/>
<dbReference type="Gene3D" id="3.40.190.10">
    <property type="entry name" value="Periplasmic binding protein-like II"/>
    <property type="match status" value="2"/>
</dbReference>
<dbReference type="PRINTS" id="PR00039">
    <property type="entry name" value="HTHLYSR"/>
</dbReference>
<evidence type="ECO:0000313" key="7">
    <source>
        <dbReference type="Proteomes" id="UP001055111"/>
    </source>
</evidence>
<dbReference type="EMBL" id="BPUS01000022">
    <property type="protein sequence ID" value="GJH29393.1"/>
    <property type="molecule type" value="Genomic_DNA"/>
</dbReference>
<dbReference type="Proteomes" id="UP001055111">
    <property type="component" value="Unassembled WGS sequence"/>
</dbReference>
<comment type="similarity">
    <text evidence="1">Belongs to the LysR transcriptional regulatory family.</text>
</comment>
<reference evidence="6" key="1">
    <citation type="submission" date="2022-09" db="EMBL/GenBank/DDBJ databases">
        <title>Isolation and characterization of 3-chlorobenzoate degrading bacteria from soils in Shizuoka.</title>
        <authorList>
            <person name="Ifat A."/>
            <person name="Ogawa N."/>
            <person name="Kimbara K."/>
            <person name="Moriuchi R."/>
            <person name="Dohra H."/>
            <person name="Shintani M."/>
        </authorList>
    </citation>
    <scope>NUCLEOTIDE SEQUENCE</scope>
    <source>
        <strain evidence="6">19CS4-2</strain>
    </source>
</reference>
<evidence type="ECO:0000256" key="1">
    <source>
        <dbReference type="ARBA" id="ARBA00009437"/>
    </source>
</evidence>